<evidence type="ECO:0000313" key="1">
    <source>
        <dbReference type="EMBL" id="KKL75269.1"/>
    </source>
</evidence>
<dbReference type="AlphaFoldDB" id="A0A0F9EML1"/>
<name>A0A0F9EML1_9ZZZZ</name>
<dbReference type="EMBL" id="LAZR01024400">
    <property type="protein sequence ID" value="KKL75269.1"/>
    <property type="molecule type" value="Genomic_DNA"/>
</dbReference>
<organism evidence="1">
    <name type="scientific">marine sediment metagenome</name>
    <dbReference type="NCBI Taxonomy" id="412755"/>
    <lineage>
        <taxon>unclassified sequences</taxon>
        <taxon>metagenomes</taxon>
        <taxon>ecological metagenomes</taxon>
    </lineage>
</organism>
<proteinExistence type="predicted"/>
<sequence>MIIIKVEYIDGIAKITVPPHDKPIVITVPQDVMEQITIREPE</sequence>
<reference evidence="1" key="1">
    <citation type="journal article" date="2015" name="Nature">
        <title>Complex archaea that bridge the gap between prokaryotes and eukaryotes.</title>
        <authorList>
            <person name="Spang A."/>
            <person name="Saw J.H."/>
            <person name="Jorgensen S.L."/>
            <person name="Zaremba-Niedzwiedzka K."/>
            <person name="Martijn J."/>
            <person name="Lind A.E."/>
            <person name="van Eijk R."/>
            <person name="Schleper C."/>
            <person name="Guy L."/>
            <person name="Ettema T.J."/>
        </authorList>
    </citation>
    <scope>NUCLEOTIDE SEQUENCE</scope>
</reference>
<gene>
    <name evidence="1" type="ORF">LCGC14_2056570</name>
</gene>
<comment type="caution">
    <text evidence="1">The sequence shown here is derived from an EMBL/GenBank/DDBJ whole genome shotgun (WGS) entry which is preliminary data.</text>
</comment>
<accession>A0A0F9EML1</accession>
<protein>
    <submittedName>
        <fullName evidence="1">Uncharacterized protein</fullName>
    </submittedName>
</protein>